<keyword evidence="4 7" id="KW-0812">Transmembrane</keyword>
<comment type="subcellular location">
    <subcellularLocation>
        <location evidence="1">Cell membrane</location>
        <topology evidence="1">Multi-pass membrane protein</topology>
    </subcellularLocation>
</comment>
<keyword evidence="5 7" id="KW-1133">Transmembrane helix</keyword>
<dbReference type="PANTHER" id="PTHR30250:SF10">
    <property type="entry name" value="LIPOPOLYSACCHARIDE BIOSYNTHESIS PROTEIN WZXC"/>
    <property type="match status" value="1"/>
</dbReference>
<dbReference type="HOGENOM" id="CLU_026911_6_1_3"/>
<evidence type="ECO:0000313" key="8">
    <source>
        <dbReference type="EMBL" id="AGY56704.1"/>
    </source>
</evidence>
<evidence type="ECO:0000256" key="3">
    <source>
        <dbReference type="ARBA" id="ARBA00022475"/>
    </source>
</evidence>
<dbReference type="STRING" id="1183438.GKIL_0458"/>
<evidence type="ECO:0000313" key="9">
    <source>
        <dbReference type="Proteomes" id="UP000017396"/>
    </source>
</evidence>
<keyword evidence="6 7" id="KW-0472">Membrane</keyword>
<feature type="transmembrane region" description="Helical" evidence="7">
    <location>
        <begin position="52"/>
        <end position="78"/>
    </location>
</feature>
<dbReference type="RefSeq" id="WP_023171729.1">
    <property type="nucleotide sequence ID" value="NC_022600.1"/>
</dbReference>
<evidence type="ECO:0000256" key="5">
    <source>
        <dbReference type="ARBA" id="ARBA00022989"/>
    </source>
</evidence>
<feature type="transmembrane region" description="Helical" evidence="7">
    <location>
        <begin position="426"/>
        <end position="446"/>
    </location>
</feature>
<proteinExistence type="inferred from homology"/>
<dbReference type="GO" id="GO:0005886">
    <property type="term" value="C:plasma membrane"/>
    <property type="evidence" value="ECO:0007669"/>
    <property type="project" value="UniProtKB-SubCell"/>
</dbReference>
<name>U5QGE1_GLOK1</name>
<dbReference type="OrthoDB" id="9770347at2"/>
<accession>U5QGE1</accession>
<protein>
    <submittedName>
        <fullName evidence="8">Polysaccharide biosynthesis protein</fullName>
    </submittedName>
</protein>
<feature type="transmembrane region" description="Helical" evidence="7">
    <location>
        <begin position="366"/>
        <end position="384"/>
    </location>
</feature>
<dbReference type="Pfam" id="PF13440">
    <property type="entry name" value="Polysacc_synt_3"/>
    <property type="match status" value="1"/>
</dbReference>
<dbReference type="KEGG" id="glj:GKIL_0458"/>
<evidence type="ECO:0000256" key="2">
    <source>
        <dbReference type="ARBA" id="ARBA00007430"/>
    </source>
</evidence>
<dbReference type="InterPro" id="IPR050833">
    <property type="entry name" value="Poly_Biosynth_Transport"/>
</dbReference>
<keyword evidence="3" id="KW-1003">Cell membrane</keyword>
<evidence type="ECO:0000256" key="7">
    <source>
        <dbReference type="SAM" id="Phobius"/>
    </source>
</evidence>
<dbReference type="eggNOG" id="COG2244">
    <property type="taxonomic scope" value="Bacteria"/>
</dbReference>
<comment type="similarity">
    <text evidence="2">Belongs to the polysaccharide synthase family.</text>
</comment>
<feature type="transmembrane region" description="Helical" evidence="7">
    <location>
        <begin position="452"/>
        <end position="480"/>
    </location>
</feature>
<evidence type="ECO:0000256" key="6">
    <source>
        <dbReference type="ARBA" id="ARBA00023136"/>
    </source>
</evidence>
<dbReference type="NCBIfam" id="NF007773">
    <property type="entry name" value="PRK10459.1"/>
    <property type="match status" value="1"/>
</dbReference>
<feature type="transmembrane region" description="Helical" evidence="7">
    <location>
        <begin position="90"/>
        <end position="115"/>
    </location>
</feature>
<feature type="transmembrane region" description="Helical" evidence="7">
    <location>
        <begin position="390"/>
        <end position="414"/>
    </location>
</feature>
<keyword evidence="9" id="KW-1185">Reference proteome</keyword>
<feature type="transmembrane region" description="Helical" evidence="7">
    <location>
        <begin position="121"/>
        <end position="140"/>
    </location>
</feature>
<dbReference type="AlphaFoldDB" id="U5QGE1"/>
<feature type="transmembrane region" description="Helical" evidence="7">
    <location>
        <begin position="160"/>
        <end position="181"/>
    </location>
</feature>
<dbReference type="CDD" id="cd13127">
    <property type="entry name" value="MATE_tuaB_like"/>
    <property type="match status" value="1"/>
</dbReference>
<dbReference type="PANTHER" id="PTHR30250">
    <property type="entry name" value="PST FAMILY PREDICTED COLANIC ACID TRANSPORTER"/>
    <property type="match status" value="1"/>
</dbReference>
<feature type="transmembrane region" description="Helical" evidence="7">
    <location>
        <begin position="298"/>
        <end position="317"/>
    </location>
</feature>
<reference evidence="8 9" key="1">
    <citation type="journal article" date="2013" name="PLoS ONE">
        <title>Cultivation and Complete Genome Sequencing of Gloeobacter kilaueensis sp. nov., from a Lava Cave in Kilauea Caldera, Hawai'i.</title>
        <authorList>
            <person name="Saw J.H."/>
            <person name="Schatz M."/>
            <person name="Brown M.V."/>
            <person name="Kunkel D.D."/>
            <person name="Foster J.S."/>
            <person name="Shick H."/>
            <person name="Christensen S."/>
            <person name="Hou S."/>
            <person name="Wan X."/>
            <person name="Donachie S.P."/>
        </authorList>
    </citation>
    <scope>NUCLEOTIDE SEQUENCE [LARGE SCALE GENOMIC DNA]</scope>
    <source>
        <strain evidence="9">JS</strain>
    </source>
</reference>
<gene>
    <name evidence="8" type="ORF">GKIL_0458</name>
</gene>
<evidence type="ECO:0000256" key="4">
    <source>
        <dbReference type="ARBA" id="ARBA00022692"/>
    </source>
</evidence>
<evidence type="ECO:0000256" key="1">
    <source>
        <dbReference type="ARBA" id="ARBA00004651"/>
    </source>
</evidence>
<feature type="transmembrane region" description="Helical" evidence="7">
    <location>
        <begin position="337"/>
        <end position="359"/>
    </location>
</feature>
<sequence>MTQNAIVGEKPKNIRHQVFAGVRWTGLSQVAQQLINLLWSVVMARLLLPDDFGLLAMASVFTGIVFFVLDLGLSAVIIQKPELETRQISSIFWLNVLAGVLMTLVGIVLAAPIAWFYRNPAVQPVVVVLSLNFLVFSLSATQSSLLHRQMDFKALELRTLVGLIVGTAASIAMAVAGLGVWSLVGRLLIAGIASCLLLWSVSGWRPGWYFRWADVKGWVGFSNEVLASNLLAHVGRNADNLLIGRFVGAMSLGYYAMAYNVMMFPVQRFSQVLASVLFPALSRLQEDTTRLTCGWFRAARLIGAVTIPLMVGLVVLAEPFVRVVYGEKWLPVVPVLRILAVSGAVQSLGILDGTVLLALGHSRLRLQLTAFAVGVAVISFIVGLPGGVIGVAGCFVAANLCTSIVTLLVTLRCLQLSAAAYLRNLRGVLLAACAMGAAELLIRALPLAPAPLLLVAVPAGIALYIISLQVWAPAVVAEALQFVPERLRRRIQPA</sequence>
<organism evidence="8 9">
    <name type="scientific">Gloeobacter kilaueensis (strain ATCC BAA-2537 / CCAP 1431/1 / ULC 316 / JS1)</name>
    <dbReference type="NCBI Taxonomy" id="1183438"/>
    <lineage>
        <taxon>Bacteria</taxon>
        <taxon>Bacillati</taxon>
        <taxon>Cyanobacteriota</taxon>
        <taxon>Cyanophyceae</taxon>
        <taxon>Gloeobacterales</taxon>
        <taxon>Gloeobacteraceae</taxon>
        <taxon>Gloeobacter</taxon>
    </lineage>
</organism>
<dbReference type="EMBL" id="CP003587">
    <property type="protein sequence ID" value="AGY56704.1"/>
    <property type="molecule type" value="Genomic_DNA"/>
</dbReference>
<dbReference type="Proteomes" id="UP000017396">
    <property type="component" value="Chromosome"/>
</dbReference>